<dbReference type="Proteomes" id="UP000005959">
    <property type="component" value="Unassembled WGS sequence"/>
</dbReference>
<dbReference type="EMBL" id="AGCI01000059">
    <property type="protein sequence ID" value="EHM42102.1"/>
    <property type="molecule type" value="Genomic_DNA"/>
</dbReference>
<accession>G9Y793</accession>
<sequence>MVKIYVEVDFHHAGLFCLVIVPKWDKIHLSHFGTHGCYDANTIDMEW</sequence>
<name>G9Y793_HAFAL</name>
<evidence type="ECO:0000313" key="2">
    <source>
        <dbReference type="Proteomes" id="UP000005959"/>
    </source>
</evidence>
<reference evidence="1 2" key="1">
    <citation type="submission" date="2011-08" db="EMBL/GenBank/DDBJ databases">
        <authorList>
            <person name="Weinstock G."/>
            <person name="Sodergren E."/>
            <person name="Clifton S."/>
            <person name="Fulton L."/>
            <person name="Fulton B."/>
            <person name="Courtney L."/>
            <person name="Fronick C."/>
            <person name="Harrison M."/>
            <person name="Strong C."/>
            <person name="Farmer C."/>
            <person name="Delahaunty K."/>
            <person name="Markovic C."/>
            <person name="Hall O."/>
            <person name="Minx P."/>
            <person name="Tomlinson C."/>
            <person name="Mitreva M."/>
            <person name="Hou S."/>
            <person name="Chen J."/>
            <person name="Wollam A."/>
            <person name="Pepin K.H."/>
            <person name="Johnson M."/>
            <person name="Bhonagiri V."/>
            <person name="Zhang X."/>
            <person name="Suruliraj S."/>
            <person name="Warren W."/>
            <person name="Chinwalla A."/>
            <person name="Mardis E.R."/>
            <person name="Wilson R.K."/>
        </authorList>
    </citation>
    <scope>NUCLEOTIDE SEQUENCE [LARGE SCALE GENOMIC DNA]</scope>
    <source>
        <strain evidence="1 2">ATCC 51873</strain>
    </source>
</reference>
<evidence type="ECO:0000313" key="1">
    <source>
        <dbReference type="EMBL" id="EHM42102.1"/>
    </source>
</evidence>
<organism evidence="1 2">
    <name type="scientific">Hafnia alvei ATCC 51873</name>
    <dbReference type="NCBI Taxonomy" id="1002364"/>
    <lineage>
        <taxon>Bacteria</taxon>
        <taxon>Pseudomonadati</taxon>
        <taxon>Pseudomonadota</taxon>
        <taxon>Gammaproteobacteria</taxon>
        <taxon>Enterobacterales</taxon>
        <taxon>Hafniaceae</taxon>
        <taxon>Hafnia</taxon>
    </lineage>
</organism>
<protein>
    <submittedName>
        <fullName evidence="1">Uncharacterized protein</fullName>
    </submittedName>
</protein>
<gene>
    <name evidence="1" type="ORF">HMPREF0454_02466</name>
</gene>
<dbReference type="AlphaFoldDB" id="G9Y793"/>
<comment type="caution">
    <text evidence="1">The sequence shown here is derived from an EMBL/GenBank/DDBJ whole genome shotgun (WGS) entry which is preliminary data.</text>
</comment>
<proteinExistence type="predicted"/>
<dbReference type="HOGENOM" id="CLU_3168707_0_0_6"/>